<dbReference type="PATRIC" id="fig|1641812.3.peg.2683"/>
<name>A0A0F6U5N6_MICAE</name>
<dbReference type="HOGENOM" id="CLU_209130_0_0_3"/>
<proteinExistence type="predicted"/>
<gene>
    <name evidence="1" type="ORF">MYAER_2594</name>
</gene>
<sequence length="44" mass="4908">MGRVSTTAAQKSTEKPIMKFYQIAVTIITSLLNKNLSQLILKNL</sequence>
<accession>A0A0F6U5N6</accession>
<dbReference type="AlphaFoldDB" id="A0A0F6U5N6"/>
<evidence type="ECO:0000313" key="2">
    <source>
        <dbReference type="Proteomes" id="UP000034103"/>
    </source>
</evidence>
<protein>
    <submittedName>
        <fullName evidence="1">Uncharacterized protein</fullName>
    </submittedName>
</protein>
<reference evidence="1 2" key="1">
    <citation type="journal article" date="2015" name="Genome Announc.">
        <title>Complete Genome Sequence of Microcystis aeruginosa NIES-2549, a Bloom-Forming Cyanobacterium from Lake Kasumigaura, Japan.</title>
        <authorList>
            <person name="Yamaguchi H."/>
            <person name="Suzuki S."/>
            <person name="Tanabe Y."/>
            <person name="Osana Y."/>
            <person name="Shimura Y."/>
            <person name="Ishida K."/>
            <person name="Kawachi M."/>
        </authorList>
    </citation>
    <scope>NUCLEOTIDE SEQUENCE [LARGE SCALE GENOMIC DNA]</scope>
    <source>
        <strain evidence="1 2">NIES-2549</strain>
    </source>
</reference>
<evidence type="ECO:0000313" key="1">
    <source>
        <dbReference type="EMBL" id="AKE64936.1"/>
    </source>
</evidence>
<dbReference type="EMBL" id="CP011304">
    <property type="protein sequence ID" value="AKE64936.1"/>
    <property type="molecule type" value="Genomic_DNA"/>
</dbReference>
<dbReference type="Proteomes" id="UP000034103">
    <property type="component" value="Chromosome"/>
</dbReference>
<organism evidence="1 2">
    <name type="scientific">Microcystis aeruginosa NIES-2549</name>
    <dbReference type="NCBI Taxonomy" id="1641812"/>
    <lineage>
        <taxon>Bacteria</taxon>
        <taxon>Bacillati</taxon>
        <taxon>Cyanobacteriota</taxon>
        <taxon>Cyanophyceae</taxon>
        <taxon>Oscillatoriophycideae</taxon>
        <taxon>Chroococcales</taxon>
        <taxon>Microcystaceae</taxon>
        <taxon>Microcystis</taxon>
    </lineage>
</organism>